<comment type="caution">
    <text evidence="11">The sequence shown here is derived from an EMBL/GenBank/DDBJ whole genome shotgun (WGS) entry which is preliminary data.</text>
</comment>
<evidence type="ECO:0000256" key="5">
    <source>
        <dbReference type="ARBA" id="ARBA00023295"/>
    </source>
</evidence>
<dbReference type="PROSITE" id="PS00659">
    <property type="entry name" value="GLYCOSYL_HYDROL_F5"/>
    <property type="match status" value="1"/>
</dbReference>
<gene>
    <name evidence="11" type="ORF">HCU67_00245</name>
</gene>
<dbReference type="InterPro" id="IPR017853">
    <property type="entry name" value="GH"/>
</dbReference>
<evidence type="ECO:0000256" key="3">
    <source>
        <dbReference type="ARBA" id="ARBA00023001"/>
    </source>
</evidence>
<dbReference type="RefSeq" id="WP_168550609.1">
    <property type="nucleotide sequence ID" value="NZ_JAAWWL010000001.1"/>
</dbReference>
<feature type="compositionally biased region" description="Acidic residues" evidence="8">
    <location>
        <begin position="41"/>
        <end position="50"/>
    </location>
</feature>
<dbReference type="GO" id="GO:0016787">
    <property type="term" value="F:hydrolase activity"/>
    <property type="evidence" value="ECO:0007669"/>
    <property type="project" value="UniProtKB-KW"/>
</dbReference>
<dbReference type="PROSITE" id="PS51257">
    <property type="entry name" value="PROKAR_LIPOPROTEIN"/>
    <property type="match status" value="1"/>
</dbReference>
<evidence type="ECO:0000256" key="7">
    <source>
        <dbReference type="RuleBase" id="RU361153"/>
    </source>
</evidence>
<proteinExistence type="inferred from homology"/>
<keyword evidence="6" id="KW-0624">Polysaccharide degradation</keyword>
<evidence type="ECO:0000256" key="6">
    <source>
        <dbReference type="ARBA" id="ARBA00023326"/>
    </source>
</evidence>
<evidence type="ECO:0000256" key="1">
    <source>
        <dbReference type="ARBA" id="ARBA00005641"/>
    </source>
</evidence>
<evidence type="ECO:0000256" key="8">
    <source>
        <dbReference type="SAM" id="MobiDB-lite"/>
    </source>
</evidence>
<feature type="region of interest" description="Disordered" evidence="8">
    <location>
        <begin position="28"/>
        <end position="50"/>
    </location>
</feature>
<dbReference type="EMBL" id="JAAWWL010000001">
    <property type="protein sequence ID" value="NKI30355.1"/>
    <property type="molecule type" value="Genomic_DNA"/>
</dbReference>
<comment type="similarity">
    <text evidence="1 7">Belongs to the glycosyl hydrolase 5 (cellulase A) family.</text>
</comment>
<keyword evidence="2 7" id="KW-0378">Hydrolase</keyword>
<accession>A0ABX1GMQ4</accession>
<protein>
    <submittedName>
        <fullName evidence="11">Glycoside hydrolase family 5 protein</fullName>
    </submittedName>
</protein>
<dbReference type="PANTHER" id="PTHR31297">
    <property type="entry name" value="GLUCAN ENDO-1,6-BETA-GLUCOSIDASE B"/>
    <property type="match status" value="1"/>
</dbReference>
<dbReference type="InterPro" id="IPR050386">
    <property type="entry name" value="Glycosyl_hydrolase_5"/>
</dbReference>
<name>A0ABX1GMQ4_9FLAO</name>
<dbReference type="PANTHER" id="PTHR31297:SF41">
    <property type="entry name" value="ENDOGLUCANASE, PUTATIVE (AFU_ORTHOLOGUE AFUA_5G01830)-RELATED"/>
    <property type="match status" value="1"/>
</dbReference>
<evidence type="ECO:0000256" key="4">
    <source>
        <dbReference type="ARBA" id="ARBA00023277"/>
    </source>
</evidence>
<dbReference type="Gene3D" id="3.20.20.80">
    <property type="entry name" value="Glycosidases"/>
    <property type="match status" value="1"/>
</dbReference>
<feature type="chain" id="PRO_5045814328" evidence="9">
    <location>
        <begin position="28"/>
        <end position="387"/>
    </location>
</feature>
<organism evidence="11 12">
    <name type="scientific">Croceivirga thetidis</name>
    <dbReference type="NCBI Taxonomy" id="2721623"/>
    <lineage>
        <taxon>Bacteria</taxon>
        <taxon>Pseudomonadati</taxon>
        <taxon>Bacteroidota</taxon>
        <taxon>Flavobacteriia</taxon>
        <taxon>Flavobacteriales</taxon>
        <taxon>Flavobacteriaceae</taxon>
        <taxon>Croceivirga</taxon>
    </lineage>
</organism>
<keyword evidence="3" id="KW-0136">Cellulose degradation</keyword>
<feature type="domain" description="Glycoside hydrolase family 5" evidence="10">
    <location>
        <begin position="86"/>
        <end position="358"/>
    </location>
</feature>
<evidence type="ECO:0000259" key="10">
    <source>
        <dbReference type="Pfam" id="PF00150"/>
    </source>
</evidence>
<evidence type="ECO:0000256" key="2">
    <source>
        <dbReference type="ARBA" id="ARBA00022801"/>
    </source>
</evidence>
<keyword evidence="9" id="KW-0732">Signal</keyword>
<dbReference type="Pfam" id="PF00150">
    <property type="entry name" value="Cellulase"/>
    <property type="match status" value="1"/>
</dbReference>
<evidence type="ECO:0000256" key="9">
    <source>
        <dbReference type="SAM" id="SignalP"/>
    </source>
</evidence>
<evidence type="ECO:0000313" key="11">
    <source>
        <dbReference type="EMBL" id="NKI30355.1"/>
    </source>
</evidence>
<feature type="signal peptide" evidence="9">
    <location>
        <begin position="1"/>
        <end position="27"/>
    </location>
</feature>
<dbReference type="Proteomes" id="UP000718451">
    <property type="component" value="Unassembled WGS sequence"/>
</dbReference>
<reference evidence="11 12" key="1">
    <citation type="submission" date="2020-04" db="EMBL/GenBank/DDBJ databases">
        <authorList>
            <person name="Yoon J."/>
        </authorList>
    </citation>
    <scope>NUCLEOTIDE SEQUENCE [LARGE SCALE GENOMIC DNA]</scope>
    <source>
        <strain evidence="11 12">DJ-13</strain>
    </source>
</reference>
<evidence type="ECO:0000313" key="12">
    <source>
        <dbReference type="Proteomes" id="UP000718451"/>
    </source>
</evidence>
<keyword evidence="12" id="KW-1185">Reference proteome</keyword>
<keyword evidence="5 7" id="KW-0326">Glycosidase</keyword>
<dbReference type="InterPro" id="IPR001547">
    <property type="entry name" value="Glyco_hydro_5"/>
</dbReference>
<dbReference type="SUPFAM" id="SSF51445">
    <property type="entry name" value="(Trans)glycosidases"/>
    <property type="match status" value="1"/>
</dbReference>
<sequence length="387" mass="43306">MNKKFVAPITSILFVLFFWIACSSSDAGSDTVPDTQSDGMIDTDDDGTSGDDTVDFDTSSTASALVAQMGVGWNLGNSFDVENRDKTFWGNPLPTKAMIDLVASAGFKTLRIPVTWGYHQSITEPFTIEQDYINRVQKVVDYGIENDLFVIINVHHDDDWVQLVSSEKEYVKSRLSSLWQQVATHFKDYNEQLIFDILNEPRLKGTSLEWTGGDAESRSILNEYHQVGVDAVRATGGNNTSRFLMVSTYAASTLDGPMNDLVIPNNDPNIIISLHTYFPWSFAGDENGPTTWGSADERAALNTEMDRIRQKWQVEEGREVILGEWGTRNKGNLSERVEYAQFYAEASLSRGFVPVVWDDGGNFMLQNRNTTSWQFPDIVNAIINASN</sequence>
<dbReference type="InterPro" id="IPR018087">
    <property type="entry name" value="Glyco_hydro_5_CS"/>
</dbReference>
<keyword evidence="4" id="KW-0119">Carbohydrate metabolism</keyword>